<accession>K8EEN7</accession>
<dbReference type="AlphaFoldDB" id="K8EEN7"/>
<protein>
    <recommendedName>
        <fullName evidence="7">VPS10 domain-containing protein</fullName>
    </recommendedName>
</protein>
<feature type="transmembrane region" description="Helical" evidence="6">
    <location>
        <begin position="35"/>
        <end position="55"/>
    </location>
</feature>
<gene>
    <name evidence="8" type="ORF">Bathy04g02900</name>
</gene>
<dbReference type="Pfam" id="PF15902">
    <property type="entry name" value="Sortilin-Vps10"/>
    <property type="match status" value="1"/>
</dbReference>
<evidence type="ECO:0000256" key="1">
    <source>
        <dbReference type="ARBA" id="ARBA00004370"/>
    </source>
</evidence>
<feature type="domain" description="VPS10" evidence="7">
    <location>
        <begin position="112"/>
        <end position="863"/>
    </location>
</feature>
<evidence type="ECO:0000259" key="7">
    <source>
        <dbReference type="SMART" id="SM00602"/>
    </source>
</evidence>
<dbReference type="Pfam" id="PF15901">
    <property type="entry name" value="Sortilin_C"/>
    <property type="match status" value="1"/>
</dbReference>
<dbReference type="KEGG" id="bpg:Bathy04g02900"/>
<evidence type="ECO:0000256" key="4">
    <source>
        <dbReference type="ARBA" id="ARBA00023180"/>
    </source>
</evidence>
<keyword evidence="4" id="KW-0325">Glycoprotein</keyword>
<evidence type="ECO:0000313" key="8">
    <source>
        <dbReference type="EMBL" id="CCO16404.1"/>
    </source>
</evidence>
<dbReference type="InterPro" id="IPR031777">
    <property type="entry name" value="Sortilin_C"/>
</dbReference>
<dbReference type="Gene3D" id="2.130.10.10">
    <property type="entry name" value="YVTN repeat-like/Quinoprotein amine dehydrogenase"/>
    <property type="match status" value="1"/>
</dbReference>
<keyword evidence="3 6" id="KW-0472">Membrane</keyword>
<comment type="subcellular location">
    <subcellularLocation>
        <location evidence="1">Membrane</location>
    </subcellularLocation>
</comment>
<dbReference type="SUPFAM" id="SSF110296">
    <property type="entry name" value="Oligoxyloglucan reducing end-specific cellobiohydrolase"/>
    <property type="match status" value="1"/>
</dbReference>
<dbReference type="OrthoDB" id="443634at2759"/>
<dbReference type="SMART" id="SM00602">
    <property type="entry name" value="VPS10"/>
    <property type="match status" value="1"/>
</dbReference>
<dbReference type="STRING" id="41875.K8EEN7"/>
<feature type="transmembrane region" description="Helical" evidence="6">
    <location>
        <begin position="868"/>
        <end position="888"/>
    </location>
</feature>
<dbReference type="eggNOG" id="KOG3511">
    <property type="taxonomic scope" value="Eukaryota"/>
</dbReference>
<evidence type="ECO:0000256" key="6">
    <source>
        <dbReference type="SAM" id="Phobius"/>
    </source>
</evidence>
<evidence type="ECO:0000256" key="2">
    <source>
        <dbReference type="ARBA" id="ARBA00022737"/>
    </source>
</evidence>
<dbReference type="GeneID" id="19016316"/>
<feature type="compositionally biased region" description="Gly residues" evidence="5">
    <location>
        <begin position="923"/>
        <end position="941"/>
    </location>
</feature>
<name>K8EEN7_9CHLO</name>
<feature type="region of interest" description="Disordered" evidence="5">
    <location>
        <begin position="1"/>
        <end position="22"/>
    </location>
</feature>
<dbReference type="RefSeq" id="XP_007513879.1">
    <property type="nucleotide sequence ID" value="XM_007513817.1"/>
</dbReference>
<dbReference type="GO" id="GO:0005794">
    <property type="term" value="C:Golgi apparatus"/>
    <property type="evidence" value="ECO:0007669"/>
    <property type="project" value="TreeGrafter"/>
</dbReference>
<keyword evidence="6" id="KW-1133">Transmembrane helix</keyword>
<dbReference type="GO" id="GO:0006892">
    <property type="term" value="P:post-Golgi vesicle-mediated transport"/>
    <property type="evidence" value="ECO:0007669"/>
    <property type="project" value="TreeGrafter"/>
</dbReference>
<dbReference type="PANTHER" id="PTHR12106">
    <property type="entry name" value="SORTILIN RELATED"/>
    <property type="match status" value="1"/>
</dbReference>
<reference evidence="8 9" key="1">
    <citation type="submission" date="2011-10" db="EMBL/GenBank/DDBJ databases">
        <authorList>
            <person name="Genoscope - CEA"/>
        </authorList>
    </citation>
    <scope>NUCLEOTIDE SEQUENCE [LARGE SCALE GENOMIC DNA]</scope>
    <source>
        <strain evidence="8 9">RCC 1105</strain>
    </source>
</reference>
<dbReference type="Gene3D" id="2.10.70.80">
    <property type="match status" value="1"/>
</dbReference>
<proteinExistence type="predicted"/>
<keyword evidence="6" id="KW-0812">Transmembrane</keyword>
<dbReference type="PANTHER" id="PTHR12106:SF27">
    <property type="entry name" value="SORTILIN-RELATED RECEPTOR"/>
    <property type="match status" value="1"/>
</dbReference>
<evidence type="ECO:0000313" key="9">
    <source>
        <dbReference type="Proteomes" id="UP000198341"/>
    </source>
</evidence>
<keyword evidence="2" id="KW-0677">Repeat</keyword>
<evidence type="ECO:0000256" key="5">
    <source>
        <dbReference type="SAM" id="MobiDB-lite"/>
    </source>
</evidence>
<dbReference type="InterPro" id="IPR015943">
    <property type="entry name" value="WD40/YVTN_repeat-like_dom_sf"/>
</dbReference>
<feature type="region of interest" description="Disordered" evidence="5">
    <location>
        <begin position="921"/>
        <end position="957"/>
    </location>
</feature>
<dbReference type="GO" id="GO:0016020">
    <property type="term" value="C:membrane"/>
    <property type="evidence" value="ECO:0007669"/>
    <property type="project" value="UniProtKB-SubCell"/>
</dbReference>
<dbReference type="InterPro" id="IPR050310">
    <property type="entry name" value="VPS10-sortilin"/>
</dbReference>
<dbReference type="InterPro" id="IPR006581">
    <property type="entry name" value="VPS10"/>
</dbReference>
<evidence type="ECO:0000256" key="3">
    <source>
        <dbReference type="ARBA" id="ARBA00023136"/>
    </source>
</evidence>
<organism evidence="8 9">
    <name type="scientific">Bathycoccus prasinos</name>
    <dbReference type="NCBI Taxonomy" id="41875"/>
    <lineage>
        <taxon>Eukaryota</taxon>
        <taxon>Viridiplantae</taxon>
        <taxon>Chlorophyta</taxon>
        <taxon>Mamiellophyceae</taxon>
        <taxon>Mamiellales</taxon>
        <taxon>Bathycoccaceae</taxon>
        <taxon>Bathycoccus</taxon>
    </lineage>
</organism>
<sequence>MQSSGERLDDDNNDNTVTRRRFTRRRRVAPNARSFSSKGLIVKNVLVTFALWLLVFSSEKSSFCNGDDDVKCPTSNEFQTLSPITQPSPIEEMEWLARYDYANKDDHTKKTERVIAKLSNGQIYQSKDNGKTFADETAVLRGFQEDKGFIVDRILVPSDDLYTKRVILQGNKDRHWASKDLGDSWIQPCGFESANDDDANNCFKSPTGGKYEQGYRIVGSMVMHPGEHRDGYILALVSRPECERTYYDDTVTCAKDLMLTTDFGRTEWRNLTDSSDNDIVSFVDFDWGPDPDPTHSEASVLATVYTSKEDFWKSRHHPGFSFAVTFIRSSSFFVGKDWYAHKTPCGNVFEVLNKDVYVAALKDCDKYLKMLEDSKDISDEEEKELRYDHVQLEVSTDSGETFNPICFPENIRAKSFTIFDFDAVQKGPDFISIDHAEEETSAVEGAAPMGNLYAADDSLRLFSLSLRRNVRERGVADFSGVAGMNGVFIANQVSRDAFKSTYNYYDVDYSSYYQTLQSFNGGGVWRYIPAPKKDANGNDIQGCTVTDDSKTVCSLHLHGESAWSGGENWETRFGAVYSHQSTPGVIISTGNVGNVLSKEASEVNTYISRDGGYTWEETLQGPHIYEFGNFGALIVAAKESSVGQTDEVWFSRDVGKCWEGPIKLSKPINVHNIRTDVVQKGSVFVIHGEDATKSESYQASGIAYVIDFDNLLLSNSTFRVDKCDEKNDYETWFLNIPNQKECNMGEKVERRRRKRYARCLNLEDGVVSELQDTVSQSHVCECEHMFDTSCEYGYYRVHSSPSAISGCDPMPNVNIEECAYLIDKGSIPKSHERIVHGDVCNNPLNALGAEYDDLGHKKGKKHSTKHPLFGFIIFCLFGGAFYVVYKYFDLGRYVPHGFRDAVNEFFESVMDWLRRMRSNMGSSSGGGGGGFRRFGGGGGSRPDGYFEPLADFDEDEI</sequence>
<dbReference type="EMBL" id="FO082275">
    <property type="protein sequence ID" value="CCO16404.1"/>
    <property type="molecule type" value="Genomic_DNA"/>
</dbReference>
<dbReference type="InterPro" id="IPR031778">
    <property type="entry name" value="Sortilin_N"/>
</dbReference>
<dbReference type="Proteomes" id="UP000198341">
    <property type="component" value="Chromosome 4"/>
</dbReference>
<keyword evidence="9" id="KW-1185">Reference proteome</keyword>